<evidence type="ECO:0000313" key="12">
    <source>
        <dbReference type="Proteomes" id="UP000242715"/>
    </source>
</evidence>
<accession>A0A2Z6N0Q9</accession>
<feature type="domain" description="RRM" evidence="10">
    <location>
        <begin position="12"/>
        <end position="91"/>
    </location>
</feature>
<evidence type="ECO:0000256" key="6">
    <source>
        <dbReference type="ARBA" id="ARBA00022884"/>
    </source>
</evidence>
<dbReference type="Gene3D" id="3.30.70.330">
    <property type="match status" value="4"/>
</dbReference>
<dbReference type="PANTHER" id="PTHR24012">
    <property type="entry name" value="RNA BINDING PROTEIN"/>
    <property type="match status" value="1"/>
</dbReference>
<dbReference type="EMBL" id="DF973429">
    <property type="protein sequence ID" value="GAU30582.1"/>
    <property type="molecule type" value="Genomic_DNA"/>
</dbReference>
<evidence type="ECO:0000256" key="5">
    <source>
        <dbReference type="ARBA" id="ARBA00022737"/>
    </source>
</evidence>
<dbReference type="Pfam" id="PF00078">
    <property type="entry name" value="RVT_1"/>
    <property type="match status" value="1"/>
</dbReference>
<dbReference type="InterPro" id="IPR012677">
    <property type="entry name" value="Nucleotide-bd_a/b_plait_sf"/>
</dbReference>
<reference evidence="12" key="1">
    <citation type="journal article" date="2017" name="Front. Plant Sci.">
        <title>Climate Clever Clovers: New Paradigm to Reduce the Environmental Footprint of Ruminants by Breeding Low Methanogenic Forages Utilizing Haplotype Variation.</title>
        <authorList>
            <person name="Kaur P."/>
            <person name="Appels R."/>
            <person name="Bayer P.E."/>
            <person name="Keeble-Gagnere G."/>
            <person name="Wang J."/>
            <person name="Hirakawa H."/>
            <person name="Shirasawa K."/>
            <person name="Vercoe P."/>
            <person name="Stefanova K."/>
            <person name="Durmic Z."/>
            <person name="Nichols P."/>
            <person name="Revell C."/>
            <person name="Isobe S.N."/>
            <person name="Edwards D."/>
            <person name="Erskine W."/>
        </authorList>
    </citation>
    <scope>NUCLEOTIDE SEQUENCE [LARGE SCALE GENOMIC DNA]</scope>
    <source>
        <strain evidence="12">cv. Daliak</strain>
    </source>
</reference>
<comment type="subcellular location">
    <subcellularLocation>
        <location evidence="2">Cytoplasm</location>
    </subcellularLocation>
    <subcellularLocation>
        <location evidence="1">Nucleus</location>
    </subcellularLocation>
</comment>
<sequence>MADSEKETAKPASIYVGDLHSDVTDALLYKAFSEFKSITSVRVCRDSATGKSRCYGYVNFTSHQEVAIRAIELKNHSILNGKVIRVMWSSRDADARKSGRGNVFVKNLAESIDNVGLHDLFQKYGNILSSKIVMSEDGKSKGYGYIQFDSEESANEAIQKMNGSTVKDKQIYVGKFIRKSERSFPDPDAKDTNLYVKNLDPDITKEHLQEKFSSFGKISSLAIAKDGNGLSKGFGFVNYDNPDDARRAMEAMNGSQFGSKNLYVARAQKKAEREEILLHLFVEKCKEQNLKYKGSNIYVKNIADSVSDEELRDLFSACGTILSAKIMRDDKGISKGFGFVCFSTLDEAVKSVNSFNGCMFHGKPLYVAFAQKKEVRKRLLQLTHTRKQEGLTGPSTAVIRGALPPFIYTATGVVYHPSGSGPSANGFAAPSNAFQKSPASTISINGKQHWIYMSGMNDNTNSKESSTHSGKAKYVAIECQQEMEDKAGTSSAMQVLDLQKTEVSGQDGVLHSNSIAAEIEFLPSLGCFAHDCRNIVAKLPTPKLPNLFVPNHGDHTPIVATISRRVTAIDNQMLIAPFTEEEFRQAVFSMHPDKSPGPDGLNPGFYRKFWPLFGRENFEACCSWLEDGQFPPNINDTNIALVAKVDRPESMKDLRPISLCNVVYKILSKVLANRLKCILPTCISDSQVAFVPGRDILDNALTAFEVLHYMKCKSRGKEGVIALKLDVSKAFDRVKWSYLQAVMQKMGFLDT</sequence>
<keyword evidence="4" id="KW-0963">Cytoplasm</keyword>
<feature type="domain" description="RRM" evidence="10">
    <location>
        <begin position="192"/>
        <end position="269"/>
    </location>
</feature>
<proteinExistence type="inferred from homology"/>
<dbReference type="PROSITE" id="PS50102">
    <property type="entry name" value="RRM"/>
    <property type="match status" value="4"/>
</dbReference>
<dbReference type="InterPro" id="IPR035979">
    <property type="entry name" value="RBD_domain_sf"/>
</dbReference>
<keyword evidence="6 9" id="KW-0694">RNA-binding</keyword>
<dbReference type="CDD" id="cd01650">
    <property type="entry name" value="RT_nLTR_like"/>
    <property type="match status" value="1"/>
</dbReference>
<evidence type="ECO:0000259" key="10">
    <source>
        <dbReference type="PROSITE" id="PS50102"/>
    </source>
</evidence>
<dbReference type="OrthoDB" id="19742at2759"/>
<dbReference type="GO" id="GO:0005737">
    <property type="term" value="C:cytoplasm"/>
    <property type="evidence" value="ECO:0007669"/>
    <property type="project" value="UniProtKB-SubCell"/>
</dbReference>
<dbReference type="Proteomes" id="UP000242715">
    <property type="component" value="Unassembled WGS sequence"/>
</dbReference>
<dbReference type="CDD" id="cd12381">
    <property type="entry name" value="RRM4_I_PABPs"/>
    <property type="match status" value="1"/>
</dbReference>
<organism evidence="11 12">
    <name type="scientific">Trifolium subterraneum</name>
    <name type="common">Subterranean clover</name>
    <dbReference type="NCBI Taxonomy" id="3900"/>
    <lineage>
        <taxon>Eukaryota</taxon>
        <taxon>Viridiplantae</taxon>
        <taxon>Streptophyta</taxon>
        <taxon>Embryophyta</taxon>
        <taxon>Tracheophyta</taxon>
        <taxon>Spermatophyta</taxon>
        <taxon>Magnoliopsida</taxon>
        <taxon>eudicotyledons</taxon>
        <taxon>Gunneridae</taxon>
        <taxon>Pentapetalae</taxon>
        <taxon>rosids</taxon>
        <taxon>fabids</taxon>
        <taxon>Fabales</taxon>
        <taxon>Fabaceae</taxon>
        <taxon>Papilionoideae</taxon>
        <taxon>50 kb inversion clade</taxon>
        <taxon>NPAAA clade</taxon>
        <taxon>Hologalegina</taxon>
        <taxon>IRL clade</taxon>
        <taxon>Trifolieae</taxon>
        <taxon>Trifolium</taxon>
    </lineage>
</organism>
<keyword evidence="12" id="KW-1185">Reference proteome</keyword>
<gene>
    <name evidence="11" type="ORF">TSUD_392730</name>
</gene>
<dbReference type="Pfam" id="PF00076">
    <property type="entry name" value="RRM_1"/>
    <property type="match status" value="4"/>
</dbReference>
<dbReference type="GO" id="GO:0005634">
    <property type="term" value="C:nucleus"/>
    <property type="evidence" value="ECO:0007669"/>
    <property type="project" value="UniProtKB-SubCell"/>
</dbReference>
<dbReference type="SUPFAM" id="SSF56672">
    <property type="entry name" value="DNA/RNA polymerases"/>
    <property type="match status" value="1"/>
</dbReference>
<dbReference type="InterPro" id="IPR043502">
    <property type="entry name" value="DNA/RNA_pol_sf"/>
</dbReference>
<dbReference type="InterPro" id="IPR000477">
    <property type="entry name" value="RT_dom"/>
</dbReference>
<evidence type="ECO:0000313" key="11">
    <source>
        <dbReference type="EMBL" id="GAU30582.1"/>
    </source>
</evidence>
<comment type="function">
    <text evidence="8">Binds the poly(A) tail of mRNA. Appears to be an important mediator of the multiple roles of the poly(A) tail in mRNA biogenesis, stability and translation.</text>
</comment>
<dbReference type="SMART" id="SM00361">
    <property type="entry name" value="RRM_1"/>
    <property type="match status" value="3"/>
</dbReference>
<protein>
    <recommendedName>
        <fullName evidence="10">RRM domain-containing protein</fullName>
    </recommendedName>
</protein>
<evidence type="ECO:0000256" key="9">
    <source>
        <dbReference type="PROSITE-ProRule" id="PRU00176"/>
    </source>
</evidence>
<evidence type="ECO:0000256" key="3">
    <source>
        <dbReference type="ARBA" id="ARBA00008557"/>
    </source>
</evidence>
<evidence type="ECO:0000256" key="4">
    <source>
        <dbReference type="ARBA" id="ARBA00022490"/>
    </source>
</evidence>
<dbReference type="NCBIfam" id="TIGR01628">
    <property type="entry name" value="PABP-1234"/>
    <property type="match status" value="1"/>
</dbReference>
<evidence type="ECO:0000256" key="7">
    <source>
        <dbReference type="ARBA" id="ARBA00023242"/>
    </source>
</evidence>
<dbReference type="FunFam" id="3.30.70.330:FF:000500">
    <property type="entry name" value="Polyadenylate-binding protein"/>
    <property type="match status" value="1"/>
</dbReference>
<name>A0A2Z6N0Q9_TRISU</name>
<feature type="domain" description="RRM" evidence="10">
    <location>
        <begin position="101"/>
        <end position="178"/>
    </location>
</feature>
<dbReference type="InterPro" id="IPR006515">
    <property type="entry name" value="PABP_1234"/>
</dbReference>
<keyword evidence="5" id="KW-0677">Repeat</keyword>
<dbReference type="GO" id="GO:0003723">
    <property type="term" value="F:RNA binding"/>
    <property type="evidence" value="ECO:0007669"/>
    <property type="project" value="UniProtKB-UniRule"/>
</dbReference>
<evidence type="ECO:0000256" key="2">
    <source>
        <dbReference type="ARBA" id="ARBA00004496"/>
    </source>
</evidence>
<keyword evidence="7" id="KW-0539">Nucleus</keyword>
<evidence type="ECO:0000256" key="8">
    <source>
        <dbReference type="ARBA" id="ARBA00054110"/>
    </source>
</evidence>
<dbReference type="SUPFAM" id="SSF54928">
    <property type="entry name" value="RNA-binding domain, RBD"/>
    <property type="match status" value="3"/>
</dbReference>
<feature type="domain" description="RRM" evidence="10">
    <location>
        <begin position="295"/>
        <end position="372"/>
    </location>
</feature>
<dbReference type="FunFam" id="3.30.70.330:FF:000003">
    <property type="entry name" value="Polyadenylate-binding protein"/>
    <property type="match status" value="1"/>
</dbReference>
<dbReference type="AlphaFoldDB" id="A0A2Z6N0Q9"/>
<dbReference type="InterPro" id="IPR000504">
    <property type="entry name" value="RRM_dom"/>
</dbReference>
<dbReference type="SMART" id="SM00360">
    <property type="entry name" value="RRM"/>
    <property type="match status" value="4"/>
</dbReference>
<comment type="similarity">
    <text evidence="3">Belongs to the polyadenylate-binding protein type-1 family.</text>
</comment>
<dbReference type="InterPro" id="IPR003954">
    <property type="entry name" value="RRM_euk-type"/>
</dbReference>
<evidence type="ECO:0000256" key="1">
    <source>
        <dbReference type="ARBA" id="ARBA00004123"/>
    </source>
</evidence>